<organism evidence="2 3">
    <name type="scientific">Anaerocolumna jejuensis DSM 15929</name>
    <dbReference type="NCBI Taxonomy" id="1121322"/>
    <lineage>
        <taxon>Bacteria</taxon>
        <taxon>Bacillati</taxon>
        <taxon>Bacillota</taxon>
        <taxon>Clostridia</taxon>
        <taxon>Lachnospirales</taxon>
        <taxon>Lachnospiraceae</taxon>
        <taxon>Anaerocolumna</taxon>
    </lineage>
</organism>
<evidence type="ECO:0000313" key="3">
    <source>
        <dbReference type="Proteomes" id="UP000184386"/>
    </source>
</evidence>
<feature type="transmembrane region" description="Helical" evidence="1">
    <location>
        <begin position="7"/>
        <end position="25"/>
    </location>
</feature>
<keyword evidence="1" id="KW-0812">Transmembrane</keyword>
<dbReference type="EMBL" id="FRAC01000006">
    <property type="protein sequence ID" value="SHJ58604.1"/>
    <property type="molecule type" value="Genomic_DNA"/>
</dbReference>
<accession>A0A1M6KI68</accession>
<keyword evidence="1" id="KW-0472">Membrane</keyword>
<dbReference type="STRING" id="1121322.SAMN02745136_00461"/>
<name>A0A1M6KI68_9FIRM</name>
<sequence length="86" mass="9187">MRTYLKVTQFLVLVAAIILVAVVGFGAFVGIGSLTACTVAVAFGFIGCLYIVPAIKFQSKAVAKVKPLVDAYLQESYIELMAKKQA</sequence>
<feature type="transmembrane region" description="Helical" evidence="1">
    <location>
        <begin position="31"/>
        <end position="52"/>
    </location>
</feature>
<gene>
    <name evidence="2" type="ORF">SAMN02745136_00461</name>
</gene>
<protein>
    <submittedName>
        <fullName evidence="2">Uncharacterized protein</fullName>
    </submittedName>
</protein>
<reference evidence="2 3" key="1">
    <citation type="submission" date="2016-11" db="EMBL/GenBank/DDBJ databases">
        <authorList>
            <person name="Jaros S."/>
            <person name="Januszkiewicz K."/>
            <person name="Wedrychowicz H."/>
        </authorList>
    </citation>
    <scope>NUCLEOTIDE SEQUENCE [LARGE SCALE GENOMIC DNA]</scope>
    <source>
        <strain evidence="2 3">DSM 15929</strain>
    </source>
</reference>
<keyword evidence="1" id="KW-1133">Transmembrane helix</keyword>
<evidence type="ECO:0000256" key="1">
    <source>
        <dbReference type="SAM" id="Phobius"/>
    </source>
</evidence>
<keyword evidence="3" id="KW-1185">Reference proteome</keyword>
<dbReference type="AlphaFoldDB" id="A0A1M6KI68"/>
<proteinExistence type="predicted"/>
<dbReference type="Proteomes" id="UP000184386">
    <property type="component" value="Unassembled WGS sequence"/>
</dbReference>
<dbReference type="RefSeq" id="WP_073272507.1">
    <property type="nucleotide sequence ID" value="NZ_FRAC01000006.1"/>
</dbReference>
<evidence type="ECO:0000313" key="2">
    <source>
        <dbReference type="EMBL" id="SHJ58604.1"/>
    </source>
</evidence>